<name>A0A6J2WKZ3_CHACN</name>
<dbReference type="InterPro" id="IPR036179">
    <property type="entry name" value="Ig-like_dom_sf"/>
</dbReference>
<dbReference type="GO" id="GO:0006955">
    <property type="term" value="P:immune response"/>
    <property type="evidence" value="ECO:0007669"/>
    <property type="project" value="TreeGrafter"/>
</dbReference>
<dbReference type="Pfam" id="PF07654">
    <property type="entry name" value="C1-set"/>
    <property type="match status" value="2"/>
</dbReference>
<evidence type="ECO:0000313" key="7">
    <source>
        <dbReference type="RefSeq" id="XP_030645119.1"/>
    </source>
</evidence>
<evidence type="ECO:0000256" key="1">
    <source>
        <dbReference type="ARBA" id="ARBA00023180"/>
    </source>
</evidence>
<dbReference type="Gene3D" id="3.30.500.10">
    <property type="entry name" value="MHC class I-like antigen recognition-like"/>
    <property type="match status" value="1"/>
</dbReference>
<dbReference type="RefSeq" id="XP_030645119.1">
    <property type="nucleotide sequence ID" value="XM_030789259.1"/>
</dbReference>
<evidence type="ECO:0000256" key="4">
    <source>
        <dbReference type="SAM" id="MobiDB-lite"/>
    </source>
</evidence>
<evidence type="ECO:0000256" key="3">
    <source>
        <dbReference type="RuleBase" id="RU004439"/>
    </source>
</evidence>
<dbReference type="InterPro" id="IPR007110">
    <property type="entry name" value="Ig-like_dom"/>
</dbReference>
<dbReference type="GeneID" id="115825426"/>
<feature type="domain" description="Ig-like" evidence="5">
    <location>
        <begin position="202"/>
        <end position="289"/>
    </location>
</feature>
<keyword evidence="2" id="KW-0393">Immunoglobulin domain</keyword>
<comment type="similarity">
    <text evidence="3">Belongs to the MHC class I family.</text>
</comment>
<dbReference type="AlphaFoldDB" id="A0A6J2WKZ3"/>
<evidence type="ECO:0000259" key="5">
    <source>
        <dbReference type="PROSITE" id="PS50835"/>
    </source>
</evidence>
<evidence type="ECO:0000256" key="2">
    <source>
        <dbReference type="ARBA" id="ARBA00023319"/>
    </source>
</evidence>
<dbReference type="OrthoDB" id="8890485at2759"/>
<dbReference type="SMART" id="SM00407">
    <property type="entry name" value="IGc1"/>
    <property type="match status" value="2"/>
</dbReference>
<dbReference type="GO" id="GO:0005615">
    <property type="term" value="C:extracellular space"/>
    <property type="evidence" value="ECO:0007669"/>
    <property type="project" value="TreeGrafter"/>
</dbReference>
<organism evidence="6 7">
    <name type="scientific">Chanos chanos</name>
    <name type="common">Milkfish</name>
    <name type="synonym">Mugil chanos</name>
    <dbReference type="NCBI Taxonomy" id="29144"/>
    <lineage>
        <taxon>Eukaryota</taxon>
        <taxon>Metazoa</taxon>
        <taxon>Chordata</taxon>
        <taxon>Craniata</taxon>
        <taxon>Vertebrata</taxon>
        <taxon>Euteleostomi</taxon>
        <taxon>Actinopterygii</taxon>
        <taxon>Neopterygii</taxon>
        <taxon>Teleostei</taxon>
        <taxon>Ostariophysi</taxon>
        <taxon>Gonorynchiformes</taxon>
        <taxon>Chanidae</taxon>
        <taxon>Chanos</taxon>
    </lineage>
</organism>
<dbReference type="FunCoup" id="A0A6J2WKZ3">
    <property type="interactions" value="547"/>
</dbReference>
<accession>A0A6J2WKZ3</accession>
<dbReference type="PROSITE" id="PS50835">
    <property type="entry name" value="IG_LIKE"/>
    <property type="match status" value="1"/>
</dbReference>
<keyword evidence="6" id="KW-1185">Reference proteome</keyword>
<evidence type="ECO:0000313" key="6">
    <source>
        <dbReference type="Proteomes" id="UP000504632"/>
    </source>
</evidence>
<reference evidence="7" key="1">
    <citation type="submission" date="2025-08" db="UniProtKB">
        <authorList>
            <consortium name="RefSeq"/>
        </authorList>
    </citation>
    <scope>IDENTIFICATION</scope>
</reference>
<dbReference type="PANTHER" id="PTHR16675">
    <property type="entry name" value="MHC CLASS I-RELATED"/>
    <property type="match status" value="1"/>
</dbReference>
<dbReference type="PRINTS" id="PR01638">
    <property type="entry name" value="MHCCLASSI"/>
</dbReference>
<dbReference type="InterPro" id="IPR050208">
    <property type="entry name" value="MHC_class-I_related"/>
</dbReference>
<dbReference type="InterPro" id="IPR037055">
    <property type="entry name" value="MHC_I-like_Ag-recog_sf"/>
</dbReference>
<dbReference type="SUPFAM" id="SSF54452">
    <property type="entry name" value="MHC antigen-recognition domain"/>
    <property type="match status" value="1"/>
</dbReference>
<dbReference type="InterPro" id="IPR003006">
    <property type="entry name" value="Ig/MHC_CS"/>
</dbReference>
<feature type="compositionally biased region" description="Polar residues" evidence="4">
    <location>
        <begin position="419"/>
        <end position="432"/>
    </location>
</feature>
<dbReference type="InterPro" id="IPR011161">
    <property type="entry name" value="MHC_I-like_Ag-recog"/>
</dbReference>
<dbReference type="InterPro" id="IPR013783">
    <property type="entry name" value="Ig-like_fold"/>
</dbReference>
<feature type="region of interest" description="Disordered" evidence="4">
    <location>
        <begin position="418"/>
        <end position="440"/>
    </location>
</feature>
<dbReference type="InterPro" id="IPR001039">
    <property type="entry name" value="MHC_I_a_a1/a2"/>
</dbReference>
<dbReference type="SUPFAM" id="SSF48726">
    <property type="entry name" value="Immunoglobulin"/>
    <property type="match status" value="2"/>
</dbReference>
<dbReference type="GO" id="GO:0009897">
    <property type="term" value="C:external side of plasma membrane"/>
    <property type="evidence" value="ECO:0007669"/>
    <property type="project" value="TreeGrafter"/>
</dbReference>
<protein>
    <submittedName>
        <fullName evidence="7">Major histocompatibility complex class I-related gene protein-like</fullName>
    </submittedName>
</protein>
<dbReference type="InterPro" id="IPR011162">
    <property type="entry name" value="MHC_I/II-like_Ag-recog"/>
</dbReference>
<proteinExistence type="inferred from homology"/>
<keyword evidence="1" id="KW-0325">Glycoprotein</keyword>
<dbReference type="PANTHER" id="PTHR16675:SF193">
    <property type="entry name" value="LOC571647 PROTEIN-RELATED"/>
    <property type="match status" value="1"/>
</dbReference>
<gene>
    <name evidence="7" type="primary">LOC115825426</name>
</gene>
<dbReference type="InParanoid" id="A0A6J2WKZ3"/>
<dbReference type="Proteomes" id="UP000504632">
    <property type="component" value="Chromosome 12"/>
</dbReference>
<sequence length="440" mass="51247">MQLDLLSSLRTKRHSLYCIYTALSKPVSLPGIHEFTAMGLLDDREIDYYNSQDKVRIPRQHWMKESLTADYWEKGTQSRKSKEQWFKVNIHILMDRMNHSPSDLHVFQWRHGCEAETHSDGSVRFVSGVSQYSYDGEDFLSFNLDTMQWVAPVPQALPTKRKWEDVPILNQYTKGYLEKECVYWLSKFMIYGEKDLKKHSPPEVYAFAKKAKSPEKLILTCMATGFYPKDITLLIRKNRIRLDETEPQNVMPNGDGTYQLRKSVEIPESEKADYDCSVNHRTLDQPQIAIWAPPDIYAFAKKAKSPGKLTLTCMATGFYAKDVTLLIRKNRIRLAETEPQNVMPNGDGTYQLRKSVEIPEAEKAGYDCWICDPQTDNLEYKNWHLKFRQNQKHYYQYDLKYSAVNFHVAWYCVLPPRSGQANQRQSAPSGLANQRRRAQI</sequence>
<dbReference type="Gene3D" id="2.60.40.10">
    <property type="entry name" value="Immunoglobulins"/>
    <property type="match status" value="2"/>
</dbReference>
<dbReference type="InterPro" id="IPR003597">
    <property type="entry name" value="Ig_C1-set"/>
</dbReference>
<dbReference type="FunFam" id="3.30.500.10:FF:000005">
    <property type="entry name" value="MHC class I antigen ZKA transcript variant 1"/>
    <property type="match status" value="1"/>
</dbReference>
<dbReference type="PROSITE" id="PS00290">
    <property type="entry name" value="IG_MHC"/>
    <property type="match status" value="1"/>
</dbReference>
<dbReference type="Pfam" id="PF00129">
    <property type="entry name" value="MHC_I"/>
    <property type="match status" value="1"/>
</dbReference>